<evidence type="ECO:0000256" key="3">
    <source>
        <dbReference type="ARBA" id="ARBA00023242"/>
    </source>
</evidence>
<name>A0A8C4QV56_EPTBU</name>
<reference evidence="6" key="1">
    <citation type="submission" date="2025-08" db="UniProtKB">
        <authorList>
            <consortium name="Ensembl"/>
        </authorList>
    </citation>
    <scope>IDENTIFICATION</scope>
</reference>
<evidence type="ECO:0000313" key="6">
    <source>
        <dbReference type="Ensembl" id="ENSEBUP00000020827.1"/>
    </source>
</evidence>
<reference evidence="6" key="2">
    <citation type="submission" date="2025-09" db="UniProtKB">
        <authorList>
            <consortium name="Ensembl"/>
        </authorList>
    </citation>
    <scope>IDENTIFICATION</scope>
</reference>
<proteinExistence type="inferred from homology"/>
<comment type="subcellular location">
    <subcellularLocation>
        <location evidence="1">Nucleus</location>
    </subcellularLocation>
</comment>
<keyword evidence="3" id="KW-0539">Nucleus</keyword>
<evidence type="ECO:0000256" key="2">
    <source>
        <dbReference type="ARBA" id="ARBA00018401"/>
    </source>
</evidence>
<evidence type="ECO:0000256" key="1">
    <source>
        <dbReference type="ARBA" id="ARBA00004123"/>
    </source>
</evidence>
<dbReference type="InterPro" id="IPR031394">
    <property type="entry name" value="MUSTN1"/>
</dbReference>
<dbReference type="GeneTree" id="ENSGT00940000175564"/>
<evidence type="ECO:0000313" key="7">
    <source>
        <dbReference type="Proteomes" id="UP000694388"/>
    </source>
</evidence>
<evidence type="ECO:0000256" key="4">
    <source>
        <dbReference type="ARBA" id="ARBA00044950"/>
    </source>
</evidence>
<organism evidence="6 7">
    <name type="scientific">Eptatretus burgeri</name>
    <name type="common">Inshore hagfish</name>
    <dbReference type="NCBI Taxonomy" id="7764"/>
    <lineage>
        <taxon>Eukaryota</taxon>
        <taxon>Metazoa</taxon>
        <taxon>Chordata</taxon>
        <taxon>Craniata</taxon>
        <taxon>Vertebrata</taxon>
        <taxon>Cyclostomata</taxon>
        <taxon>Myxini</taxon>
        <taxon>Myxiniformes</taxon>
        <taxon>Myxinidae</taxon>
        <taxon>Eptatretinae</taxon>
        <taxon>Eptatretus</taxon>
    </lineage>
</organism>
<feature type="region of interest" description="Disordered" evidence="5">
    <location>
        <begin position="21"/>
        <end position="41"/>
    </location>
</feature>
<accession>A0A8C4QV56</accession>
<dbReference type="Pfam" id="PF15682">
    <property type="entry name" value="Mustang"/>
    <property type="match status" value="1"/>
</dbReference>
<evidence type="ECO:0000256" key="5">
    <source>
        <dbReference type="SAM" id="MobiDB-lite"/>
    </source>
</evidence>
<dbReference type="OMA" id="CEQMGSV"/>
<dbReference type="GO" id="GO:0002062">
    <property type="term" value="P:chondrocyte differentiation"/>
    <property type="evidence" value="ECO:0007669"/>
    <property type="project" value="InterPro"/>
</dbReference>
<dbReference type="Proteomes" id="UP000694388">
    <property type="component" value="Unplaced"/>
</dbReference>
<protein>
    <recommendedName>
        <fullName evidence="2">Musculoskeletal embryonic nuclear protein 1</fullName>
    </recommendedName>
</protein>
<dbReference type="Ensembl" id="ENSEBUT00000021403.1">
    <property type="protein sequence ID" value="ENSEBUP00000020827.1"/>
    <property type="gene ID" value="ENSEBUG00000012876.1"/>
</dbReference>
<dbReference type="GO" id="GO:0035988">
    <property type="term" value="P:chondrocyte proliferation"/>
    <property type="evidence" value="ECO:0007669"/>
    <property type="project" value="InterPro"/>
</dbReference>
<dbReference type="GO" id="GO:0005634">
    <property type="term" value="C:nucleus"/>
    <property type="evidence" value="ECO:0007669"/>
    <property type="project" value="UniProtKB-SubCell"/>
</dbReference>
<comment type="similarity">
    <text evidence="4">Belongs to the MUSTN1 family.</text>
</comment>
<sequence>MNCVIIVTKVQVVKKKRPPVNADELKSARSRLGSRTEPRTATARAMEECEKIGVAAPSVFSSLRTGKETAFQDPQDSVTS</sequence>
<keyword evidence="7" id="KW-1185">Reference proteome</keyword>
<dbReference type="AlphaFoldDB" id="A0A8C4QV56"/>
<dbReference type="GO" id="GO:0042246">
    <property type="term" value="P:tissue regeneration"/>
    <property type="evidence" value="ECO:0007669"/>
    <property type="project" value="InterPro"/>
</dbReference>